<dbReference type="OrthoDB" id="3256662at2759"/>
<keyword evidence="2" id="KW-1185">Reference proteome</keyword>
<evidence type="ECO:0000313" key="1">
    <source>
        <dbReference type="EMBL" id="THV00029.1"/>
    </source>
</evidence>
<sequence length="522" mass="59745">MSRGHWATLEWDYPKRLSDDGRELSHIPNDIYHSILSYFQPCDDFSPSKCKAILFRISLVCRLLRAITIPLLFRDLKISGIGHNSLNRAEYAKFCRYVNEHKPSAISLARFIRECTFSDWPAPNSGPELLALDAYHQALDLYLPAFSRFENLQCLTFYSTSLLPRIIENLTKLRRLRRLAFRNCVFCEVSIEDIESLQILPLTSLTLCGCDNASNIHLGVTTARLEELRTDDWDFVTRLIDVNGQLSSLRTLELDLHANNSLSISALTRCLNSLPTLSELFIDNLKIYTLDTLPDPIQLPALRVLRSPSQMINIFSAQGLRKVIVYQAISRTASPTIPSTCPRIQLGTASFSENVANRLIQLEIPLTWIIGFSLDKHFPCLEILGLCHSGPLIGNVFPNTDPEVSIKDILEASEAWSHLKSLRELKLHVNHPFKDELPWNLEAQHYLITMFVVTNTSLDRVSFTPHVWWRRVPFGELREWKPVVPFSKREDVRDMLRILSDKNEEYPGMFVDYDDCFAALLA</sequence>
<evidence type="ECO:0000313" key="2">
    <source>
        <dbReference type="Proteomes" id="UP000297245"/>
    </source>
</evidence>
<organism evidence="1 2">
    <name type="scientific">Dendrothele bispora (strain CBS 962.96)</name>
    <dbReference type="NCBI Taxonomy" id="1314807"/>
    <lineage>
        <taxon>Eukaryota</taxon>
        <taxon>Fungi</taxon>
        <taxon>Dikarya</taxon>
        <taxon>Basidiomycota</taxon>
        <taxon>Agaricomycotina</taxon>
        <taxon>Agaricomycetes</taxon>
        <taxon>Agaricomycetidae</taxon>
        <taxon>Agaricales</taxon>
        <taxon>Agaricales incertae sedis</taxon>
        <taxon>Dendrothele</taxon>
    </lineage>
</organism>
<accession>A0A4S8MD74</accession>
<dbReference type="EMBL" id="ML179110">
    <property type="protein sequence ID" value="THV00029.1"/>
    <property type="molecule type" value="Genomic_DNA"/>
</dbReference>
<dbReference type="Gene3D" id="3.80.10.10">
    <property type="entry name" value="Ribonuclease Inhibitor"/>
    <property type="match status" value="1"/>
</dbReference>
<protein>
    <recommendedName>
        <fullName evidence="3">F-box domain-containing protein</fullName>
    </recommendedName>
</protein>
<dbReference type="SUPFAM" id="SSF52058">
    <property type="entry name" value="L domain-like"/>
    <property type="match status" value="1"/>
</dbReference>
<gene>
    <name evidence="1" type="ORF">K435DRAFT_964220</name>
</gene>
<dbReference type="AlphaFoldDB" id="A0A4S8MD74"/>
<dbReference type="Proteomes" id="UP000297245">
    <property type="component" value="Unassembled WGS sequence"/>
</dbReference>
<dbReference type="InterPro" id="IPR032675">
    <property type="entry name" value="LRR_dom_sf"/>
</dbReference>
<reference evidence="1 2" key="1">
    <citation type="journal article" date="2019" name="Nat. Ecol. Evol.">
        <title>Megaphylogeny resolves global patterns of mushroom evolution.</title>
        <authorList>
            <person name="Varga T."/>
            <person name="Krizsan K."/>
            <person name="Foldi C."/>
            <person name="Dima B."/>
            <person name="Sanchez-Garcia M."/>
            <person name="Sanchez-Ramirez S."/>
            <person name="Szollosi G.J."/>
            <person name="Szarkandi J.G."/>
            <person name="Papp V."/>
            <person name="Albert L."/>
            <person name="Andreopoulos W."/>
            <person name="Angelini C."/>
            <person name="Antonin V."/>
            <person name="Barry K.W."/>
            <person name="Bougher N.L."/>
            <person name="Buchanan P."/>
            <person name="Buyck B."/>
            <person name="Bense V."/>
            <person name="Catcheside P."/>
            <person name="Chovatia M."/>
            <person name="Cooper J."/>
            <person name="Damon W."/>
            <person name="Desjardin D."/>
            <person name="Finy P."/>
            <person name="Geml J."/>
            <person name="Haridas S."/>
            <person name="Hughes K."/>
            <person name="Justo A."/>
            <person name="Karasinski D."/>
            <person name="Kautmanova I."/>
            <person name="Kiss B."/>
            <person name="Kocsube S."/>
            <person name="Kotiranta H."/>
            <person name="LaButti K.M."/>
            <person name="Lechner B.E."/>
            <person name="Liimatainen K."/>
            <person name="Lipzen A."/>
            <person name="Lukacs Z."/>
            <person name="Mihaltcheva S."/>
            <person name="Morgado L.N."/>
            <person name="Niskanen T."/>
            <person name="Noordeloos M.E."/>
            <person name="Ohm R.A."/>
            <person name="Ortiz-Santana B."/>
            <person name="Ovrebo C."/>
            <person name="Racz N."/>
            <person name="Riley R."/>
            <person name="Savchenko A."/>
            <person name="Shiryaev A."/>
            <person name="Soop K."/>
            <person name="Spirin V."/>
            <person name="Szebenyi C."/>
            <person name="Tomsovsky M."/>
            <person name="Tulloss R.E."/>
            <person name="Uehling J."/>
            <person name="Grigoriev I.V."/>
            <person name="Vagvolgyi C."/>
            <person name="Papp T."/>
            <person name="Martin F.M."/>
            <person name="Miettinen O."/>
            <person name="Hibbett D.S."/>
            <person name="Nagy L.G."/>
        </authorList>
    </citation>
    <scope>NUCLEOTIDE SEQUENCE [LARGE SCALE GENOMIC DNA]</scope>
    <source>
        <strain evidence="1 2">CBS 962.96</strain>
    </source>
</reference>
<name>A0A4S8MD74_DENBC</name>
<evidence type="ECO:0008006" key="3">
    <source>
        <dbReference type="Google" id="ProtNLM"/>
    </source>
</evidence>
<proteinExistence type="predicted"/>